<feature type="region of interest" description="Disordered" evidence="1">
    <location>
        <begin position="103"/>
        <end position="131"/>
    </location>
</feature>
<dbReference type="OMA" id="ITEVTHK"/>
<evidence type="ECO:0000256" key="1">
    <source>
        <dbReference type="SAM" id="MobiDB-lite"/>
    </source>
</evidence>
<sequence>MGNGRRAGAALSHGHTITSFLHQGRPEDGNLIPKNWTDLQESLNRVRQQLGLIPRAEWDNFVPSEPPLRVCLTSQCDRWMPHTPSNLPGLHTNVRLVPRLEAPPLFTGKTNGKKEALRKQPLGKHKRSSVPDAAMILSSDLPLENHCSMRQQAHESSKKGSPGTGGHSSGLQREHAAFSFFKENQSFAWNFVDWFILEMLEDELVPDTLMEVLSHDVTKCAPAFSPTGKNFDIKGKLLETVKLDALKQLPAVTILDTLLEEAVSEVTVGLIRKVVEELVENHLTNTAINDSLTELIVETVEPMVLQLVKETVNETLLEGILQEDILPEVLDEEMRNVAVLLLSEYDTETHEEQQQAVSTNADQRLLDMFLLEGLLKILRNQGRELSEMIELDRLLDGWMLNVLIGQYLNITQHCCLITENVALKDYHRKAFTDVVLDVILSELSEHMDEDLADLFQYEQQMEERNLIADSGYQGV</sequence>
<evidence type="ECO:0000313" key="2">
    <source>
        <dbReference type="EMBL" id="GCC37776.1"/>
    </source>
</evidence>
<comment type="caution">
    <text evidence="2">The sequence shown here is derived from an EMBL/GenBank/DDBJ whole genome shotgun (WGS) entry which is preliminary data.</text>
</comment>
<reference evidence="2 3" key="1">
    <citation type="journal article" date="2018" name="Nat. Ecol. Evol.">
        <title>Shark genomes provide insights into elasmobranch evolution and the origin of vertebrates.</title>
        <authorList>
            <person name="Hara Y"/>
            <person name="Yamaguchi K"/>
            <person name="Onimaru K"/>
            <person name="Kadota M"/>
            <person name="Koyanagi M"/>
            <person name="Keeley SD"/>
            <person name="Tatsumi K"/>
            <person name="Tanaka K"/>
            <person name="Motone F"/>
            <person name="Kageyama Y"/>
            <person name="Nozu R"/>
            <person name="Adachi N"/>
            <person name="Nishimura O"/>
            <person name="Nakagawa R"/>
            <person name="Tanegashima C"/>
            <person name="Kiyatake I"/>
            <person name="Matsumoto R"/>
            <person name="Murakumo K"/>
            <person name="Nishida K"/>
            <person name="Terakita A"/>
            <person name="Kuratani S"/>
            <person name="Sato K"/>
            <person name="Hyodo S Kuraku.S."/>
        </authorList>
    </citation>
    <scope>NUCLEOTIDE SEQUENCE [LARGE SCALE GENOMIC DNA]</scope>
</reference>
<dbReference type="AlphaFoldDB" id="A0A401T527"/>
<protein>
    <submittedName>
        <fullName evidence="2">Uncharacterized protein</fullName>
    </submittedName>
</protein>
<name>A0A401T527_CHIPU</name>
<proteinExistence type="predicted"/>
<accession>A0A401T527</accession>
<keyword evidence="3" id="KW-1185">Reference proteome</keyword>
<evidence type="ECO:0000313" key="3">
    <source>
        <dbReference type="Proteomes" id="UP000287033"/>
    </source>
</evidence>
<feature type="region of interest" description="Disordered" evidence="1">
    <location>
        <begin position="149"/>
        <end position="171"/>
    </location>
</feature>
<dbReference type="OrthoDB" id="10016177at2759"/>
<dbReference type="Proteomes" id="UP000287033">
    <property type="component" value="Unassembled WGS sequence"/>
</dbReference>
<gene>
    <name evidence="2" type="ORF">chiPu_0016283</name>
</gene>
<dbReference type="EMBL" id="BEZZ01001055">
    <property type="protein sequence ID" value="GCC37776.1"/>
    <property type="molecule type" value="Genomic_DNA"/>
</dbReference>
<organism evidence="2 3">
    <name type="scientific">Chiloscyllium punctatum</name>
    <name type="common">Brownbanded bambooshark</name>
    <name type="synonym">Hemiscyllium punctatum</name>
    <dbReference type="NCBI Taxonomy" id="137246"/>
    <lineage>
        <taxon>Eukaryota</taxon>
        <taxon>Metazoa</taxon>
        <taxon>Chordata</taxon>
        <taxon>Craniata</taxon>
        <taxon>Vertebrata</taxon>
        <taxon>Chondrichthyes</taxon>
        <taxon>Elasmobranchii</taxon>
        <taxon>Galeomorphii</taxon>
        <taxon>Galeoidea</taxon>
        <taxon>Orectolobiformes</taxon>
        <taxon>Hemiscylliidae</taxon>
        <taxon>Chiloscyllium</taxon>
    </lineage>
</organism>